<name>A0ABV4FDT2_BRAEL</name>
<keyword evidence="2" id="KW-1185">Reference proteome</keyword>
<organism evidence="1 2">
    <name type="scientific">Bradyrhizobium elkanii</name>
    <dbReference type="NCBI Taxonomy" id="29448"/>
    <lineage>
        <taxon>Bacteria</taxon>
        <taxon>Pseudomonadati</taxon>
        <taxon>Pseudomonadota</taxon>
        <taxon>Alphaproteobacteria</taxon>
        <taxon>Hyphomicrobiales</taxon>
        <taxon>Nitrobacteraceae</taxon>
        <taxon>Bradyrhizobium</taxon>
    </lineage>
</organism>
<evidence type="ECO:0000313" key="2">
    <source>
        <dbReference type="Proteomes" id="UP001565471"/>
    </source>
</evidence>
<gene>
    <name evidence="1" type="ORF">ABIF29_007904</name>
</gene>
<sequence>MIRYFFADSDDLARVYRFDLAQDSEMISPTIPI</sequence>
<comment type="caution">
    <text evidence="1">The sequence shown here is derived from an EMBL/GenBank/DDBJ whole genome shotgun (WGS) entry which is preliminary data.</text>
</comment>
<evidence type="ECO:0000313" key="1">
    <source>
        <dbReference type="EMBL" id="MEY9321105.1"/>
    </source>
</evidence>
<accession>A0ABV4FDT2</accession>
<protein>
    <submittedName>
        <fullName evidence="1">Uncharacterized protein</fullName>
    </submittedName>
</protein>
<reference evidence="1 2" key="1">
    <citation type="submission" date="2024-07" db="EMBL/GenBank/DDBJ databases">
        <title>Genomic Encyclopedia of Type Strains, Phase V (KMG-V): Genome sequencing to study the core and pangenomes of soil and plant-associated prokaryotes.</title>
        <authorList>
            <person name="Whitman W."/>
        </authorList>
    </citation>
    <scope>NUCLEOTIDE SEQUENCE [LARGE SCALE GENOMIC DNA]</scope>
    <source>
        <strain evidence="1 2">USDA 415</strain>
    </source>
</reference>
<dbReference type="EMBL" id="JBGBZA010000002">
    <property type="protein sequence ID" value="MEY9321105.1"/>
    <property type="molecule type" value="Genomic_DNA"/>
</dbReference>
<dbReference type="Proteomes" id="UP001565471">
    <property type="component" value="Unassembled WGS sequence"/>
</dbReference>
<proteinExistence type="predicted"/>